<reference evidence="4 5" key="1">
    <citation type="submission" date="2019-07" db="EMBL/GenBank/DDBJ databases">
        <title>Genome assembly of two rare yeast pathogens: Diutina rugosa and Trichomonascus ciferrii.</title>
        <authorList>
            <person name="Mixao V."/>
            <person name="Saus E."/>
            <person name="Hansen A."/>
            <person name="Lass-Flor C."/>
            <person name="Gabaldon T."/>
        </authorList>
    </citation>
    <scope>NUCLEOTIDE SEQUENCE [LARGE SCALE GENOMIC DNA]</scope>
    <source>
        <strain evidence="4 5">CBS 613</strain>
    </source>
</reference>
<feature type="compositionally biased region" description="Basic and acidic residues" evidence="2">
    <location>
        <begin position="245"/>
        <end position="254"/>
    </location>
</feature>
<dbReference type="GeneID" id="54778866"/>
<dbReference type="InterPro" id="IPR019832">
    <property type="entry name" value="Mn/Fe_SOD_C"/>
</dbReference>
<dbReference type="PANTHER" id="PTHR43595:SF1">
    <property type="entry name" value="SMALL RIBOSOMAL SUBUNIT PROTEIN MS43"/>
    <property type="match status" value="1"/>
</dbReference>
<dbReference type="Gene3D" id="3.55.40.20">
    <property type="entry name" value="Iron/manganese superoxide dismutase, C-terminal domain"/>
    <property type="match status" value="1"/>
</dbReference>
<gene>
    <name evidence="4" type="ORF">DIURU_000213</name>
</gene>
<feature type="region of interest" description="Disordered" evidence="2">
    <location>
        <begin position="215"/>
        <end position="254"/>
    </location>
</feature>
<accession>A0A642V4E9</accession>
<dbReference type="EMBL" id="SWFT01000008">
    <property type="protein sequence ID" value="KAA8908424.1"/>
    <property type="molecule type" value="Genomic_DNA"/>
</dbReference>
<evidence type="ECO:0000256" key="2">
    <source>
        <dbReference type="SAM" id="MobiDB-lite"/>
    </source>
</evidence>
<feature type="domain" description="Manganese/iron superoxide dismutase C-terminal" evidence="3">
    <location>
        <begin position="132"/>
        <end position="177"/>
    </location>
</feature>
<dbReference type="OrthoDB" id="275227at2759"/>
<organism evidence="4 5">
    <name type="scientific">Diutina rugosa</name>
    <name type="common">Yeast</name>
    <name type="synonym">Candida rugosa</name>
    <dbReference type="NCBI Taxonomy" id="5481"/>
    <lineage>
        <taxon>Eukaryota</taxon>
        <taxon>Fungi</taxon>
        <taxon>Dikarya</taxon>
        <taxon>Ascomycota</taxon>
        <taxon>Saccharomycotina</taxon>
        <taxon>Pichiomycetes</taxon>
        <taxon>Debaryomycetaceae</taxon>
        <taxon>Diutina</taxon>
    </lineage>
</organism>
<dbReference type="GO" id="GO:0005737">
    <property type="term" value="C:cytoplasm"/>
    <property type="evidence" value="ECO:0007669"/>
    <property type="project" value="TreeGrafter"/>
</dbReference>
<evidence type="ECO:0000256" key="1">
    <source>
        <dbReference type="ARBA" id="ARBA00037226"/>
    </source>
</evidence>
<dbReference type="SUPFAM" id="SSF54719">
    <property type="entry name" value="Fe,Mn superoxide dismutase (SOD), C-terminal domain"/>
    <property type="match status" value="1"/>
</dbReference>
<name>A0A642V4E9_DIURU</name>
<comment type="caution">
    <text evidence="4">The sequence shown here is derived from an EMBL/GenBank/DDBJ whole genome shotgun (WGS) entry which is preliminary data.</text>
</comment>
<proteinExistence type="predicted"/>
<feature type="domain" description="Manganese/iron superoxide dismutase C-terminal" evidence="3">
    <location>
        <begin position="267"/>
        <end position="310"/>
    </location>
</feature>
<dbReference type="Proteomes" id="UP000449547">
    <property type="component" value="Unassembled WGS sequence"/>
</dbReference>
<dbReference type="OMA" id="VFGKQQY"/>
<dbReference type="VEuPathDB" id="FungiDB:DIURU_000213"/>
<evidence type="ECO:0000313" key="5">
    <source>
        <dbReference type="Proteomes" id="UP000449547"/>
    </source>
</evidence>
<protein>
    <recommendedName>
        <fullName evidence="3">Manganese/iron superoxide dismutase C-terminal domain-containing protein</fullName>
    </recommendedName>
</protein>
<evidence type="ECO:0000313" key="4">
    <source>
        <dbReference type="EMBL" id="KAA8908424.1"/>
    </source>
</evidence>
<dbReference type="GO" id="GO:0004784">
    <property type="term" value="F:superoxide dismutase activity"/>
    <property type="evidence" value="ECO:0007669"/>
    <property type="project" value="InterPro"/>
</dbReference>
<dbReference type="RefSeq" id="XP_034015024.1">
    <property type="nucleotide sequence ID" value="XM_034154748.1"/>
</dbReference>
<dbReference type="AlphaFoldDB" id="A0A642V4E9"/>
<dbReference type="PANTHER" id="PTHR43595">
    <property type="entry name" value="37S RIBOSOMAL PROTEIN S26, MITOCHONDRIAL"/>
    <property type="match status" value="1"/>
</dbReference>
<dbReference type="GO" id="GO:0046872">
    <property type="term" value="F:metal ion binding"/>
    <property type="evidence" value="ECO:0007669"/>
    <property type="project" value="InterPro"/>
</dbReference>
<keyword evidence="5" id="KW-1185">Reference proteome</keyword>
<comment type="function">
    <text evidence="1">Component of the mitochondrial ribosome (mitoribosome), a dedicated translation machinery responsible for the synthesis of mitochondrial genome-encoded proteins, including at least some of the essential transmembrane subunits of the mitochondrial respiratory chain. The mitoribosomes are attached to the mitochondrial inner membrane and translation products are cotranslationally integrated into the membrane.</text>
</comment>
<evidence type="ECO:0000259" key="3">
    <source>
        <dbReference type="Pfam" id="PF02777"/>
    </source>
</evidence>
<dbReference type="InterPro" id="IPR036314">
    <property type="entry name" value="SOD_C_sf"/>
</dbReference>
<dbReference type="Pfam" id="PF02777">
    <property type="entry name" value="Sod_Fe_C"/>
    <property type="match status" value="2"/>
</dbReference>
<feature type="compositionally biased region" description="Basic and acidic residues" evidence="2">
    <location>
        <begin position="215"/>
        <end position="229"/>
    </location>
</feature>
<sequence>MLKTSVRGLHYRLPQLGSVKSAERGLPGLFSPATVSQLWFDRSQQVLSRLNRALEDTASTTKDDMPLPELIEDTMKHAGHRDVNVHATLLYNSQFFFDSLRPQPDQPVKKAPYAALFETPTVEFTNQPTEPSLVKWINDSFGSVTELRTLLLNSAQAINGDGYAWLVAVPQVKMGTGATTYSELAVMNTYGAGYVDDAVRGERLDKMAMARAQVEAERRQKQAERKQQNEFDDDVVAPVPESLSEGDRRQLGTQHEAESAIGAFAGRRVLPLVALDASPRAYLGDYGVFGKHHYLKNAWECIDWDVVASRAPVRVSTAVMH</sequence>